<feature type="transmembrane region" description="Helical" evidence="2">
    <location>
        <begin position="696"/>
        <end position="715"/>
    </location>
</feature>
<dbReference type="RefSeq" id="WP_245931162.1">
    <property type="nucleotide sequence ID" value="NZ_CP154825.1"/>
</dbReference>
<dbReference type="SUPFAM" id="SSF53448">
    <property type="entry name" value="Nucleotide-diphospho-sugar transferases"/>
    <property type="match status" value="1"/>
</dbReference>
<dbReference type="PANTHER" id="PTHR43685:SF3">
    <property type="entry name" value="SLR2126 PROTEIN"/>
    <property type="match status" value="1"/>
</dbReference>
<evidence type="ECO:0000259" key="3">
    <source>
        <dbReference type="Pfam" id="PF00535"/>
    </source>
</evidence>
<feature type="transmembrane region" description="Helical" evidence="2">
    <location>
        <begin position="806"/>
        <end position="827"/>
    </location>
</feature>
<dbReference type="AlphaFoldDB" id="A0A2S6GX47"/>
<feature type="transmembrane region" description="Helical" evidence="2">
    <location>
        <begin position="621"/>
        <end position="640"/>
    </location>
</feature>
<dbReference type="Pfam" id="PF00535">
    <property type="entry name" value="Glycos_transf_2"/>
    <property type="match status" value="1"/>
</dbReference>
<feature type="transmembrane region" description="Helical" evidence="2">
    <location>
        <begin position="565"/>
        <end position="586"/>
    </location>
</feature>
<feature type="region of interest" description="Disordered" evidence="1">
    <location>
        <begin position="404"/>
        <end position="464"/>
    </location>
</feature>
<keyword evidence="5" id="KW-1185">Reference proteome</keyword>
<evidence type="ECO:0000313" key="4">
    <source>
        <dbReference type="EMBL" id="PPK69815.1"/>
    </source>
</evidence>
<dbReference type="GO" id="GO:0016740">
    <property type="term" value="F:transferase activity"/>
    <property type="evidence" value="ECO:0007669"/>
    <property type="project" value="UniProtKB-KW"/>
</dbReference>
<feature type="transmembrane region" description="Helical" evidence="2">
    <location>
        <begin position="834"/>
        <end position="857"/>
    </location>
</feature>
<proteinExistence type="predicted"/>
<dbReference type="PANTHER" id="PTHR43685">
    <property type="entry name" value="GLYCOSYLTRANSFERASE"/>
    <property type="match status" value="1"/>
</dbReference>
<feature type="transmembrane region" description="Helical" evidence="2">
    <location>
        <begin position="479"/>
        <end position="502"/>
    </location>
</feature>
<dbReference type="InterPro" id="IPR029044">
    <property type="entry name" value="Nucleotide-diphossugar_trans"/>
</dbReference>
<keyword evidence="2" id="KW-1133">Transmembrane helix</keyword>
<dbReference type="EMBL" id="PTIX01000003">
    <property type="protein sequence ID" value="PPK69815.1"/>
    <property type="molecule type" value="Genomic_DNA"/>
</dbReference>
<feature type="transmembrane region" description="Helical" evidence="2">
    <location>
        <begin position="749"/>
        <end position="767"/>
    </location>
</feature>
<feature type="transmembrane region" description="Helical" evidence="2">
    <location>
        <begin position="779"/>
        <end position="800"/>
    </location>
</feature>
<reference evidence="4 5" key="1">
    <citation type="submission" date="2018-02" db="EMBL/GenBank/DDBJ databases">
        <title>Genomic Encyclopedia of Archaeal and Bacterial Type Strains, Phase II (KMG-II): from individual species to whole genera.</title>
        <authorList>
            <person name="Goeker M."/>
        </authorList>
    </citation>
    <scope>NUCLEOTIDE SEQUENCE [LARGE SCALE GENOMIC DNA]</scope>
    <source>
        <strain evidence="4 5">YU 961-1</strain>
    </source>
</reference>
<comment type="caution">
    <text evidence="4">The sequence shown here is derived from an EMBL/GenBank/DDBJ whole genome shotgun (WGS) entry which is preliminary data.</text>
</comment>
<dbReference type="InterPro" id="IPR050834">
    <property type="entry name" value="Glycosyltransf_2"/>
</dbReference>
<sequence>MPARSRQALSRGAPVLRTAPVLAVLVCHNGAEWLRQVLSALRHSSPRPRHVLAVDTGSSDGTAALLADAAQGADRVVDGVLTLDSATGYAAAVHAAVDHAVERWGDPGGWIWLLHDDSAPDPDCLGTLLLAAEVSPSAGVLGPLVVDWYDPRLVVAAGLSTDASGHHRTGVGPSEPDWGRLGRGQDGQAYQQSTEVLAVPSAGLLVRRAVWDRLGGFDRAFGVLREDVDFGWRANRAGHVVLCVPSARLRHVRALATGRRAIAADTGRLGTRTRAVDRGHGLRAYLVNCAAVSFLLGVPRLTLLCLLRALGFALLRRLPDARAELRALGYLLAGGARLRSARAARKAIGTSSVRGLFTSRPTRFRAAVRAGISTLVRRRVQADAALGRLPSDYDPAAVWLPPEAAPRPPLKPDLLPEGVQGRPRRTGLRRPAPAMAVALPTDLPTGSRPSPAPRPSPVRRDGSTPEPELLLVRVDRTRVLRALALSPPLLLLVGLSVLAVVVNSGRWGIDLAGGRLLPVPDLGQVWSDYVATWHGVAGGTAAPAPTALAVLGVLGTVAAPWGGPAAVVAFLFLADLPLAGLSAYLATRRAPVHRWVRALLAVGYALLPPATAAVSQGRLDAVVVHILLPLVTSGVTSLLVRGRTGDHTWLATTAGTAIGLAVTGAFAPLAHLTLVVLALVGFVLVPGAGTRRGAGLFLLVLMPLALLLPWPAVVIQHPGVVLQGVGAPLPTPAPSVLDLVGLHAGGPGAWPWIGAVVVLAPLVGLALRPGRDALPGLGLAALGVAGVALTGAVSAMPLAGGAQVRAWAGVPLLIVGWGLLWALLGVVRTGGARVVVPVHALVGAGLVAIAVLAVGAVGAGRSGPLETGGGPRLVSTVAAELRSTGRSVLVVGDSVRQVVGRMPRFGDDDLAPTPSASTRLGLLVGDLLAAEENRVQAAVSRAAVIGVLYLVLPDAETGEAFRRRAGGTVEPAPAVSDGRPVFRILVPSGAVYLTSPDVARQALTGGRLPAGADGVVPVDARPPGVAVRVSDGAEGRLLVLTAEEEPGWQATVDGRPVPVVRVWGSAVAVNLPTRAAEVRVEQPGGPRGALLLVQAALALFILLTAIPARPERPD</sequence>
<keyword evidence="2" id="KW-0812">Transmembrane</keyword>
<evidence type="ECO:0000313" key="5">
    <source>
        <dbReference type="Proteomes" id="UP000239203"/>
    </source>
</evidence>
<keyword evidence="2" id="KW-0472">Membrane</keyword>
<dbReference type="InterPro" id="IPR001173">
    <property type="entry name" value="Glyco_trans_2-like"/>
</dbReference>
<dbReference type="Proteomes" id="UP000239203">
    <property type="component" value="Unassembled WGS sequence"/>
</dbReference>
<feature type="domain" description="Glycosyltransferase 2-like" evidence="3">
    <location>
        <begin position="24"/>
        <end position="145"/>
    </location>
</feature>
<evidence type="ECO:0000256" key="1">
    <source>
        <dbReference type="SAM" id="MobiDB-lite"/>
    </source>
</evidence>
<protein>
    <submittedName>
        <fullName evidence="4">GT2 family glycosyltransferase</fullName>
    </submittedName>
</protein>
<organism evidence="4 5">
    <name type="scientific">Actinokineospora auranticolor</name>
    <dbReference type="NCBI Taxonomy" id="155976"/>
    <lineage>
        <taxon>Bacteria</taxon>
        <taxon>Bacillati</taxon>
        <taxon>Actinomycetota</taxon>
        <taxon>Actinomycetes</taxon>
        <taxon>Pseudonocardiales</taxon>
        <taxon>Pseudonocardiaceae</taxon>
        <taxon>Actinokineospora</taxon>
    </lineage>
</organism>
<dbReference type="Gene3D" id="3.90.550.10">
    <property type="entry name" value="Spore Coat Polysaccharide Biosynthesis Protein SpsA, Chain A"/>
    <property type="match status" value="1"/>
</dbReference>
<name>A0A2S6GX47_9PSEU</name>
<accession>A0A2S6GX47</accession>
<keyword evidence="4" id="KW-0808">Transferase</keyword>
<evidence type="ECO:0000256" key="2">
    <source>
        <dbReference type="SAM" id="Phobius"/>
    </source>
</evidence>
<gene>
    <name evidence="4" type="ORF">CLV40_103425</name>
</gene>